<evidence type="ECO:0000313" key="2">
    <source>
        <dbReference type="Proteomes" id="UP001501218"/>
    </source>
</evidence>
<protein>
    <submittedName>
        <fullName evidence="1">Uncharacterized protein</fullName>
    </submittedName>
</protein>
<proteinExistence type="predicted"/>
<dbReference type="EMBL" id="BAAARA010000004">
    <property type="protein sequence ID" value="GAA2340670.1"/>
    <property type="molecule type" value="Genomic_DNA"/>
</dbReference>
<dbReference type="Proteomes" id="UP001501218">
    <property type="component" value="Unassembled WGS sequence"/>
</dbReference>
<organism evidence="1 2">
    <name type="scientific">Saccharopolyspora halophila</name>
    <dbReference type="NCBI Taxonomy" id="405551"/>
    <lineage>
        <taxon>Bacteria</taxon>
        <taxon>Bacillati</taxon>
        <taxon>Actinomycetota</taxon>
        <taxon>Actinomycetes</taxon>
        <taxon>Pseudonocardiales</taxon>
        <taxon>Pseudonocardiaceae</taxon>
        <taxon>Saccharopolyspora</taxon>
    </lineage>
</organism>
<evidence type="ECO:0000313" key="1">
    <source>
        <dbReference type="EMBL" id="GAA2340670.1"/>
    </source>
</evidence>
<sequence length="105" mass="12120">MRHKPIRRHCDFGCTFRWIRGESHIVVKRGYVCEGKSVVVAKTARTFAVADRPGEDPHDDRRTWVATIPVNPAHWSDGRRFVGAVNAWVEQNRNLVDLEDRAGRR</sequence>
<comment type="caution">
    <text evidence="1">The sequence shown here is derived from an EMBL/GenBank/DDBJ whole genome shotgun (WGS) entry which is preliminary data.</text>
</comment>
<dbReference type="RefSeq" id="WP_344128408.1">
    <property type="nucleotide sequence ID" value="NZ_BAAARA010000004.1"/>
</dbReference>
<gene>
    <name evidence="1" type="ORF">GCM10009854_16390</name>
</gene>
<reference evidence="2" key="1">
    <citation type="journal article" date="2019" name="Int. J. Syst. Evol. Microbiol.">
        <title>The Global Catalogue of Microorganisms (GCM) 10K type strain sequencing project: providing services to taxonomists for standard genome sequencing and annotation.</title>
        <authorList>
            <consortium name="The Broad Institute Genomics Platform"/>
            <consortium name="The Broad Institute Genome Sequencing Center for Infectious Disease"/>
            <person name="Wu L."/>
            <person name="Ma J."/>
        </authorList>
    </citation>
    <scope>NUCLEOTIDE SEQUENCE [LARGE SCALE GENOMIC DNA]</scope>
    <source>
        <strain evidence="2">JCM 16221</strain>
    </source>
</reference>
<name>A0ABP5T157_9PSEU</name>
<accession>A0ABP5T157</accession>
<keyword evidence="2" id="KW-1185">Reference proteome</keyword>